<evidence type="ECO:0000313" key="1">
    <source>
        <dbReference type="EMBL" id="CAG8797732.1"/>
    </source>
</evidence>
<evidence type="ECO:0000313" key="2">
    <source>
        <dbReference type="Proteomes" id="UP000789920"/>
    </source>
</evidence>
<keyword evidence="2" id="KW-1185">Reference proteome</keyword>
<dbReference type="EMBL" id="CAJVQC010057553">
    <property type="protein sequence ID" value="CAG8797732.1"/>
    <property type="molecule type" value="Genomic_DNA"/>
</dbReference>
<sequence>DELLEYFVSGVARVNFQNKNEILADNTFNKIKDEIKNTLDLNKLAENGPIDKEIQNAKLDDKQKEQLQKLRIDQETIVLRYETLKNRINKETNVDKLRDLNYWQIQIINRNLPKTLKDDLDKKRKERLDYLVNQIKGSDFTLEDKNNLDTIRENRIDELKKTEESKDYNEIWSGISRETSLDKLYTNEYCKGRRTKTLQQERQGKLNSILKERELKKYDDYDESIEKFFHWK</sequence>
<proteinExistence type="predicted"/>
<reference evidence="1" key="1">
    <citation type="submission" date="2021-06" db="EMBL/GenBank/DDBJ databases">
        <authorList>
            <person name="Kallberg Y."/>
            <person name="Tangrot J."/>
            <person name="Rosling A."/>
        </authorList>
    </citation>
    <scope>NUCLEOTIDE SEQUENCE</scope>
    <source>
        <strain evidence="1">MA461A</strain>
    </source>
</reference>
<dbReference type="Proteomes" id="UP000789920">
    <property type="component" value="Unassembled WGS sequence"/>
</dbReference>
<protein>
    <submittedName>
        <fullName evidence="1">15326_t:CDS:1</fullName>
    </submittedName>
</protein>
<name>A0ACA9RK06_9GLOM</name>
<comment type="caution">
    <text evidence="1">The sequence shown here is derived from an EMBL/GenBank/DDBJ whole genome shotgun (WGS) entry which is preliminary data.</text>
</comment>
<gene>
    <name evidence="1" type="ORF">RPERSI_LOCUS20397</name>
</gene>
<feature type="non-terminal residue" evidence="1">
    <location>
        <position position="1"/>
    </location>
</feature>
<accession>A0ACA9RK06</accession>
<organism evidence="1 2">
    <name type="scientific">Racocetra persica</name>
    <dbReference type="NCBI Taxonomy" id="160502"/>
    <lineage>
        <taxon>Eukaryota</taxon>
        <taxon>Fungi</taxon>
        <taxon>Fungi incertae sedis</taxon>
        <taxon>Mucoromycota</taxon>
        <taxon>Glomeromycotina</taxon>
        <taxon>Glomeromycetes</taxon>
        <taxon>Diversisporales</taxon>
        <taxon>Gigasporaceae</taxon>
        <taxon>Racocetra</taxon>
    </lineage>
</organism>